<keyword evidence="1" id="KW-0820">tRNA-binding</keyword>
<dbReference type="GO" id="GO:0002938">
    <property type="term" value="P:tRNA guanine ribose methylation"/>
    <property type="evidence" value="ECO:0007669"/>
    <property type="project" value="TreeGrafter"/>
</dbReference>
<keyword evidence="4" id="KW-0949">S-adenosyl-L-methionine</keyword>
<sequence length="219" mass="24081">SRFPYEHDTFCFDGLDASLEDLTRAFTPVISPDRLARLDAVVEQRSFDILPILEGAYDIGNVLAVCRSTEALGIGTLGVVSDTGLKFKQSGRTSGGAVKWTHLQQWRSTADAVRDAKKRGYRVLTTVFEGGHPLEHYDWTVPTAVILGNEREGVSEEAKKLADGGVYVSMNGFTESLNVSVASSLVMHHAVQDRTRRAGKHGSLTEREKETLRGVYLAR</sequence>
<name>C1MZV3_MICPC</name>
<reference evidence="8 9" key="1">
    <citation type="journal article" date="2009" name="Science">
        <title>Green evolution and dynamic adaptations revealed by genomes of the marine picoeukaryotes Micromonas.</title>
        <authorList>
            <person name="Worden A.Z."/>
            <person name="Lee J.H."/>
            <person name="Mock T."/>
            <person name="Rouze P."/>
            <person name="Simmons M.P."/>
            <person name="Aerts A.L."/>
            <person name="Allen A.E."/>
            <person name="Cuvelier M.L."/>
            <person name="Derelle E."/>
            <person name="Everett M.V."/>
            <person name="Foulon E."/>
            <person name="Grimwood J."/>
            <person name="Gundlach H."/>
            <person name="Henrissat B."/>
            <person name="Napoli C."/>
            <person name="McDonald S.M."/>
            <person name="Parker M.S."/>
            <person name="Rombauts S."/>
            <person name="Salamov A."/>
            <person name="Von Dassow P."/>
            <person name="Badger J.H."/>
            <person name="Coutinho P.M."/>
            <person name="Demir E."/>
            <person name="Dubchak I."/>
            <person name="Gentemann C."/>
            <person name="Eikrem W."/>
            <person name="Gready J.E."/>
            <person name="John U."/>
            <person name="Lanier W."/>
            <person name="Lindquist E.A."/>
            <person name="Lucas S."/>
            <person name="Mayer K.F."/>
            <person name="Moreau H."/>
            <person name="Not F."/>
            <person name="Otillar R."/>
            <person name="Panaud O."/>
            <person name="Pangilinan J."/>
            <person name="Paulsen I."/>
            <person name="Piegu B."/>
            <person name="Poliakov A."/>
            <person name="Robbens S."/>
            <person name="Schmutz J."/>
            <person name="Toulza E."/>
            <person name="Wyss T."/>
            <person name="Zelensky A."/>
            <person name="Zhou K."/>
            <person name="Armbrust E.V."/>
            <person name="Bhattacharya D."/>
            <person name="Goodenough U.W."/>
            <person name="Van de Peer Y."/>
            <person name="Grigoriev I.V."/>
        </authorList>
    </citation>
    <scope>NUCLEOTIDE SEQUENCE [LARGE SCALE GENOMIC DNA]</scope>
    <source>
        <strain evidence="8 9">CCMP1545</strain>
    </source>
</reference>
<dbReference type="InterPro" id="IPR029028">
    <property type="entry name" value="Alpha/beta_knot_MTases"/>
</dbReference>
<dbReference type="OrthoDB" id="241340at2759"/>
<dbReference type="AlphaFoldDB" id="C1MZV3"/>
<evidence type="ECO:0000256" key="6">
    <source>
        <dbReference type="ARBA" id="ARBA00022884"/>
    </source>
</evidence>
<keyword evidence="5" id="KW-0819">tRNA processing</keyword>
<dbReference type="CDD" id="cd18092">
    <property type="entry name" value="SpoU-like_TrmH"/>
    <property type="match status" value="1"/>
</dbReference>
<proteinExistence type="predicted"/>
<evidence type="ECO:0000313" key="9">
    <source>
        <dbReference type="Proteomes" id="UP000001876"/>
    </source>
</evidence>
<feature type="domain" description="tRNA/rRNA methyltransferase SpoU type" evidence="7">
    <location>
        <begin position="52"/>
        <end position="188"/>
    </location>
</feature>
<keyword evidence="2" id="KW-0489">Methyltransferase</keyword>
<feature type="non-terminal residue" evidence="8">
    <location>
        <position position="1"/>
    </location>
</feature>
<dbReference type="OMA" id="KIPMVGF"/>
<keyword evidence="9" id="KW-1185">Reference proteome</keyword>
<dbReference type="InterPro" id="IPR001537">
    <property type="entry name" value="SpoU_MeTrfase"/>
</dbReference>
<dbReference type="GO" id="GO:0008173">
    <property type="term" value="F:RNA methyltransferase activity"/>
    <property type="evidence" value="ECO:0007669"/>
    <property type="project" value="InterPro"/>
</dbReference>
<keyword evidence="3" id="KW-0808">Transferase</keyword>
<evidence type="ECO:0000259" key="7">
    <source>
        <dbReference type="Pfam" id="PF00588"/>
    </source>
</evidence>
<dbReference type="Pfam" id="PF00588">
    <property type="entry name" value="SpoU_methylase"/>
    <property type="match status" value="1"/>
</dbReference>
<accession>C1MZV3</accession>
<dbReference type="InterPro" id="IPR033671">
    <property type="entry name" value="TrmH"/>
</dbReference>
<dbReference type="EMBL" id="GG663743">
    <property type="protein sequence ID" value="EEH54669.1"/>
    <property type="molecule type" value="Genomic_DNA"/>
</dbReference>
<organism evidence="9">
    <name type="scientific">Micromonas pusilla (strain CCMP1545)</name>
    <name type="common">Picoplanktonic green alga</name>
    <dbReference type="NCBI Taxonomy" id="564608"/>
    <lineage>
        <taxon>Eukaryota</taxon>
        <taxon>Viridiplantae</taxon>
        <taxon>Chlorophyta</taxon>
        <taxon>Mamiellophyceae</taxon>
        <taxon>Mamiellales</taxon>
        <taxon>Mamiellaceae</taxon>
        <taxon>Micromonas</taxon>
    </lineage>
</organism>
<dbReference type="Proteomes" id="UP000001876">
    <property type="component" value="Unassembled WGS sequence"/>
</dbReference>
<evidence type="ECO:0000256" key="3">
    <source>
        <dbReference type="ARBA" id="ARBA00022679"/>
    </source>
</evidence>
<dbReference type="STRING" id="564608.C1MZV3"/>
<gene>
    <name evidence="8" type="ORF">MICPUCDRAFT_4936</name>
</gene>
<evidence type="ECO:0000313" key="8">
    <source>
        <dbReference type="EMBL" id="EEH54669.1"/>
    </source>
</evidence>
<dbReference type="PANTHER" id="PTHR43453">
    <property type="entry name" value="RRNA METHYLASE-LIKE"/>
    <property type="match status" value="1"/>
</dbReference>
<evidence type="ECO:0000256" key="1">
    <source>
        <dbReference type="ARBA" id="ARBA00022555"/>
    </source>
</evidence>
<evidence type="ECO:0000256" key="2">
    <source>
        <dbReference type="ARBA" id="ARBA00022603"/>
    </source>
</evidence>
<dbReference type="KEGG" id="mpp:MICPUCDRAFT_4936"/>
<evidence type="ECO:0000256" key="4">
    <source>
        <dbReference type="ARBA" id="ARBA00022691"/>
    </source>
</evidence>
<feature type="non-terminal residue" evidence="8">
    <location>
        <position position="219"/>
    </location>
</feature>
<evidence type="ECO:0000256" key="5">
    <source>
        <dbReference type="ARBA" id="ARBA00022694"/>
    </source>
</evidence>
<protein>
    <submittedName>
        <fullName evidence="8">Predicted protein</fullName>
    </submittedName>
</protein>
<dbReference type="GeneID" id="9686458"/>
<dbReference type="InterPro" id="IPR029026">
    <property type="entry name" value="tRNA_m1G_MTases_N"/>
</dbReference>
<keyword evidence="6" id="KW-0694">RNA-binding</keyword>
<dbReference type="RefSeq" id="XP_003061019.1">
    <property type="nucleotide sequence ID" value="XM_003060973.1"/>
</dbReference>
<dbReference type="eggNOG" id="KOG0838">
    <property type="taxonomic scope" value="Eukaryota"/>
</dbReference>
<dbReference type="GO" id="GO:0000049">
    <property type="term" value="F:tRNA binding"/>
    <property type="evidence" value="ECO:0007669"/>
    <property type="project" value="UniProtKB-KW"/>
</dbReference>
<dbReference type="PANTHER" id="PTHR43453:SF1">
    <property type="entry name" value="TRNA_RRNA METHYLTRANSFERASE SPOU TYPE DOMAIN-CONTAINING PROTEIN"/>
    <property type="match status" value="1"/>
</dbReference>
<dbReference type="SUPFAM" id="SSF75217">
    <property type="entry name" value="alpha/beta knot"/>
    <property type="match status" value="1"/>
</dbReference>
<dbReference type="Gene3D" id="3.40.1280.10">
    <property type="match status" value="1"/>
</dbReference>